<sequence length="68" mass="7914">MDQNGLAFHETMELHEMVNFKTICLLQSKLMQGACFDSDLKMMMEKDAQQSIHQMNELLELYKGARAF</sequence>
<dbReference type="STRING" id="1714016.BA724_01670"/>
<reference evidence="1 2" key="1">
    <citation type="submission" date="2016-06" db="EMBL/GenBank/DDBJ databases">
        <title>Domibacillus iocasae genome sequencing.</title>
        <authorList>
            <person name="Verma A."/>
            <person name="Pal Y."/>
            <person name="Ojha A.K."/>
            <person name="Krishnamurthi S."/>
        </authorList>
    </citation>
    <scope>NUCLEOTIDE SEQUENCE [LARGE SCALE GENOMIC DNA]</scope>
    <source>
        <strain evidence="1 2">DSM 29979</strain>
    </source>
</reference>
<dbReference type="EMBL" id="MAMP01000012">
    <property type="protein sequence ID" value="OES45549.1"/>
    <property type="molecule type" value="Genomic_DNA"/>
</dbReference>
<evidence type="ECO:0000313" key="2">
    <source>
        <dbReference type="Proteomes" id="UP000095658"/>
    </source>
</evidence>
<name>A0A1E7DR86_9BACI</name>
<dbReference type="Proteomes" id="UP000095658">
    <property type="component" value="Unassembled WGS sequence"/>
</dbReference>
<dbReference type="RefSeq" id="WP_069937548.1">
    <property type="nucleotide sequence ID" value="NZ_MAMP01000012.1"/>
</dbReference>
<evidence type="ECO:0000313" key="1">
    <source>
        <dbReference type="EMBL" id="OES45549.1"/>
    </source>
</evidence>
<accession>A0A1E7DR86</accession>
<gene>
    <name evidence="1" type="ORF">BA724_01670</name>
</gene>
<comment type="caution">
    <text evidence="1">The sequence shown here is derived from an EMBL/GenBank/DDBJ whole genome shotgun (WGS) entry which is preliminary data.</text>
</comment>
<keyword evidence="1" id="KW-0946">Virion</keyword>
<keyword evidence="1" id="KW-0167">Capsid protein</keyword>
<proteinExistence type="predicted"/>
<dbReference type="AlphaFoldDB" id="A0A1E7DR86"/>
<organism evidence="1 2">
    <name type="scientific">Domibacillus iocasae</name>
    <dbReference type="NCBI Taxonomy" id="1714016"/>
    <lineage>
        <taxon>Bacteria</taxon>
        <taxon>Bacillati</taxon>
        <taxon>Bacillota</taxon>
        <taxon>Bacilli</taxon>
        <taxon>Bacillales</taxon>
        <taxon>Bacillaceae</taxon>
        <taxon>Domibacillus</taxon>
    </lineage>
</organism>
<protein>
    <submittedName>
        <fullName evidence="1">Spore coat protein</fullName>
    </submittedName>
</protein>
<dbReference type="OrthoDB" id="1913674at2"/>
<keyword evidence="2" id="KW-1185">Reference proteome</keyword>